<organism evidence="9">
    <name type="scientific">uncultured Campylobacterales bacterium</name>
    <dbReference type="NCBI Taxonomy" id="352960"/>
    <lineage>
        <taxon>Bacteria</taxon>
        <taxon>Pseudomonadati</taxon>
        <taxon>Campylobacterota</taxon>
        <taxon>Epsilonproteobacteria</taxon>
        <taxon>Campylobacterales</taxon>
        <taxon>environmental samples</taxon>
    </lineage>
</organism>
<comment type="similarity">
    <text evidence="2 8">Belongs to the 4-toluene sulfonate uptake permease (TSUP) (TC 2.A.102) family.</text>
</comment>
<feature type="transmembrane region" description="Helical" evidence="8">
    <location>
        <begin position="127"/>
        <end position="149"/>
    </location>
</feature>
<keyword evidence="3" id="KW-0813">Transport</keyword>
<proteinExistence type="inferred from homology"/>
<evidence type="ECO:0000256" key="6">
    <source>
        <dbReference type="ARBA" id="ARBA00022989"/>
    </source>
</evidence>
<evidence type="ECO:0000256" key="3">
    <source>
        <dbReference type="ARBA" id="ARBA00022448"/>
    </source>
</evidence>
<feature type="transmembrane region" description="Helical" evidence="8">
    <location>
        <begin position="223"/>
        <end position="240"/>
    </location>
</feature>
<dbReference type="EMBL" id="CACVAW010000020">
    <property type="protein sequence ID" value="CAA6805808.1"/>
    <property type="molecule type" value="Genomic_DNA"/>
</dbReference>
<evidence type="ECO:0000256" key="1">
    <source>
        <dbReference type="ARBA" id="ARBA00004651"/>
    </source>
</evidence>
<dbReference type="GO" id="GO:0005886">
    <property type="term" value="C:plasma membrane"/>
    <property type="evidence" value="ECO:0007669"/>
    <property type="project" value="UniProtKB-SubCell"/>
</dbReference>
<feature type="transmembrane region" description="Helical" evidence="8">
    <location>
        <begin position="6"/>
        <end position="35"/>
    </location>
</feature>
<name>A0A6S6SI26_9BACT</name>
<comment type="subcellular location">
    <subcellularLocation>
        <location evidence="1 8">Cell membrane</location>
        <topology evidence="1 8">Multi-pass membrane protein</topology>
    </subcellularLocation>
</comment>
<protein>
    <recommendedName>
        <fullName evidence="8">Probable membrane transporter protein</fullName>
    </recommendedName>
</protein>
<feature type="transmembrane region" description="Helical" evidence="8">
    <location>
        <begin position="42"/>
        <end position="62"/>
    </location>
</feature>
<keyword evidence="7 8" id="KW-0472">Membrane</keyword>
<keyword evidence="4 8" id="KW-1003">Cell membrane</keyword>
<gene>
    <name evidence="9" type="ORF">HELGO_WM13527</name>
</gene>
<evidence type="ECO:0000256" key="2">
    <source>
        <dbReference type="ARBA" id="ARBA00009142"/>
    </source>
</evidence>
<dbReference type="PANTHER" id="PTHR30269:SF37">
    <property type="entry name" value="MEMBRANE TRANSPORTER PROTEIN"/>
    <property type="match status" value="1"/>
</dbReference>
<evidence type="ECO:0000256" key="7">
    <source>
        <dbReference type="ARBA" id="ARBA00023136"/>
    </source>
</evidence>
<dbReference type="InterPro" id="IPR052017">
    <property type="entry name" value="TSUP"/>
</dbReference>
<evidence type="ECO:0000256" key="5">
    <source>
        <dbReference type="ARBA" id="ARBA00022692"/>
    </source>
</evidence>
<feature type="transmembrane region" description="Helical" evidence="8">
    <location>
        <begin position="98"/>
        <end position="115"/>
    </location>
</feature>
<evidence type="ECO:0000256" key="4">
    <source>
        <dbReference type="ARBA" id="ARBA00022475"/>
    </source>
</evidence>
<keyword evidence="5 8" id="KW-0812">Transmembrane</keyword>
<feature type="transmembrane region" description="Helical" evidence="8">
    <location>
        <begin position="161"/>
        <end position="182"/>
    </location>
</feature>
<sequence length="243" mass="27476">MFDISIIFIFLSFFIGFSIQGIFGFAGAMTTMLIAMTFTNDIASLIYLCVYPSIGVSTMIIFESYKNFDFKSAIFIFVFALLGTILGSYIFDIINHKYLLIVLGIVLMFSYLFNTLNLKVNHFFSKILIFVAGVVQGITSTGGPLNAMGIRDIYKNNKNKFRIGSCVFALTSNISRIVQYQMQGNFDIVQYIKYWPIIPITILSSIIGIKIKNKISDKNFSKYISYVILLCGFIFLYKGIKGL</sequence>
<keyword evidence="6 8" id="KW-1133">Transmembrane helix</keyword>
<feature type="transmembrane region" description="Helical" evidence="8">
    <location>
        <begin position="194"/>
        <end position="211"/>
    </location>
</feature>
<dbReference type="PANTHER" id="PTHR30269">
    <property type="entry name" value="TRANSMEMBRANE PROTEIN YFCA"/>
    <property type="match status" value="1"/>
</dbReference>
<evidence type="ECO:0000313" key="9">
    <source>
        <dbReference type="EMBL" id="CAA6805808.1"/>
    </source>
</evidence>
<dbReference type="AlphaFoldDB" id="A0A6S6SI26"/>
<evidence type="ECO:0000256" key="8">
    <source>
        <dbReference type="RuleBase" id="RU363041"/>
    </source>
</evidence>
<feature type="transmembrane region" description="Helical" evidence="8">
    <location>
        <begin position="74"/>
        <end position="91"/>
    </location>
</feature>
<dbReference type="Pfam" id="PF01925">
    <property type="entry name" value="TauE"/>
    <property type="match status" value="1"/>
</dbReference>
<reference evidence="9" key="1">
    <citation type="submission" date="2020-01" db="EMBL/GenBank/DDBJ databases">
        <authorList>
            <person name="Meier V. D."/>
            <person name="Meier V D."/>
        </authorList>
    </citation>
    <scope>NUCLEOTIDE SEQUENCE</scope>
    <source>
        <strain evidence="9">HLG_WM_MAG_12</strain>
    </source>
</reference>
<accession>A0A6S6SI26</accession>
<dbReference type="InterPro" id="IPR002781">
    <property type="entry name" value="TM_pro_TauE-like"/>
</dbReference>